<accession>A0A502I1V5</accession>
<dbReference type="RefSeq" id="WP_140666969.1">
    <property type="nucleotide sequence ID" value="NZ_RCZE01000003.1"/>
</dbReference>
<evidence type="ECO:0000313" key="1">
    <source>
        <dbReference type="EMBL" id="TPG79596.1"/>
    </source>
</evidence>
<dbReference type="PANTHER" id="PTHR34309">
    <property type="entry name" value="SLR1406 PROTEIN"/>
    <property type="match status" value="1"/>
</dbReference>
<reference evidence="1 2" key="1">
    <citation type="journal article" date="2019" name="Environ. Microbiol.">
        <title>Species interactions and distinct microbial communities in high Arctic permafrost affected cryosols are associated with the CH4 and CO2 gas fluxes.</title>
        <authorList>
            <person name="Altshuler I."/>
            <person name="Hamel J."/>
            <person name="Turney S."/>
            <person name="Magnuson E."/>
            <person name="Levesque R."/>
            <person name="Greer C."/>
            <person name="Whyte L.G."/>
        </authorList>
    </citation>
    <scope>NUCLEOTIDE SEQUENCE [LARGE SCALE GENOMIC DNA]</scope>
    <source>
        <strain evidence="1 2">E3</strain>
    </source>
</reference>
<dbReference type="SUPFAM" id="SSF143744">
    <property type="entry name" value="GlcG-like"/>
    <property type="match status" value="1"/>
</dbReference>
<dbReference type="Proteomes" id="UP000317933">
    <property type="component" value="Unassembled WGS sequence"/>
</dbReference>
<dbReference type="InterPro" id="IPR052517">
    <property type="entry name" value="GlcG_carb_metab_protein"/>
</dbReference>
<protein>
    <submittedName>
        <fullName evidence="1">Heme-binding protein</fullName>
    </submittedName>
</protein>
<sequence length="148" mass="15246">MQQLDLLTAINIASSAIRIARETAVKPLAVAVLDAAGHPLAVLRDELASFLRPQIATGKARGCLGMGFGGRELARRAQAMPAFFDAINSLTGGEVIPVAGGVLIRNAEGLLLGAIGISGDTSDNDERCALQAIEQVGLVADNGDQLPC</sequence>
<dbReference type="AlphaFoldDB" id="A0A502I1V5"/>
<dbReference type="Gene3D" id="3.30.450.150">
    <property type="entry name" value="Haem-degrading domain"/>
    <property type="match status" value="1"/>
</dbReference>
<comment type="caution">
    <text evidence="1">The sequence shown here is derived from an EMBL/GenBank/DDBJ whole genome shotgun (WGS) entry which is preliminary data.</text>
</comment>
<dbReference type="PANTHER" id="PTHR34309:SF10">
    <property type="entry name" value="SLR1406 PROTEIN"/>
    <property type="match status" value="1"/>
</dbReference>
<dbReference type="InterPro" id="IPR038084">
    <property type="entry name" value="PduO/GlcC-like_sf"/>
</dbReference>
<proteinExistence type="predicted"/>
<gene>
    <name evidence="1" type="ORF">EAH78_07135</name>
</gene>
<name>A0A502I1V5_9PSED</name>
<dbReference type="InterPro" id="IPR005624">
    <property type="entry name" value="PduO/GlcC-like"/>
</dbReference>
<dbReference type="Pfam" id="PF03928">
    <property type="entry name" value="HbpS-like"/>
    <property type="match status" value="1"/>
</dbReference>
<evidence type="ECO:0000313" key="2">
    <source>
        <dbReference type="Proteomes" id="UP000317933"/>
    </source>
</evidence>
<dbReference type="EMBL" id="RCZE01000003">
    <property type="protein sequence ID" value="TPG79596.1"/>
    <property type="molecule type" value="Genomic_DNA"/>
</dbReference>
<organism evidence="1 2">
    <name type="scientific">Pseudomonas arsenicoxydans</name>
    <dbReference type="NCBI Taxonomy" id="702115"/>
    <lineage>
        <taxon>Bacteria</taxon>
        <taxon>Pseudomonadati</taxon>
        <taxon>Pseudomonadota</taxon>
        <taxon>Gammaproteobacteria</taxon>
        <taxon>Pseudomonadales</taxon>
        <taxon>Pseudomonadaceae</taxon>
        <taxon>Pseudomonas</taxon>
    </lineage>
</organism>